<keyword evidence="1" id="KW-0805">Transcription regulation</keyword>
<dbReference type="InterPro" id="IPR009057">
    <property type="entry name" value="Homeodomain-like_sf"/>
</dbReference>
<dbReference type="SUPFAM" id="SSF46689">
    <property type="entry name" value="Homeodomain-like"/>
    <property type="match status" value="1"/>
</dbReference>
<evidence type="ECO:0000256" key="1">
    <source>
        <dbReference type="ARBA" id="ARBA00023015"/>
    </source>
</evidence>
<dbReference type="Gene3D" id="1.10.357.10">
    <property type="entry name" value="Tetracycline Repressor, domain 2"/>
    <property type="match status" value="1"/>
</dbReference>
<sequence>MKHKNDSREKILIAAAHLFQTKGFNATGLNEILKESGSPKGSLYYYFPNGKEELALEAIKVSTQNIKSNLMRDMAEYEDPIKAIQSVVTHIINDLKTYGKPKDISLSLLSLETYSSSEALKKACRDSFMELQHIYFNKLIQSGIKEETAEFLSMTILTLLEGSITISLTQENQEALFNFHKQIDLLLRPYLFK</sequence>
<evidence type="ECO:0000256" key="4">
    <source>
        <dbReference type="PROSITE-ProRule" id="PRU00335"/>
    </source>
</evidence>
<dbReference type="OrthoDB" id="9812484at2"/>
<dbReference type="GO" id="GO:0003677">
    <property type="term" value="F:DNA binding"/>
    <property type="evidence" value="ECO:0007669"/>
    <property type="project" value="UniProtKB-UniRule"/>
</dbReference>
<dbReference type="PANTHER" id="PTHR47506">
    <property type="entry name" value="TRANSCRIPTIONAL REGULATORY PROTEIN"/>
    <property type="match status" value="1"/>
</dbReference>
<dbReference type="PROSITE" id="PS50977">
    <property type="entry name" value="HTH_TETR_2"/>
    <property type="match status" value="1"/>
</dbReference>
<dbReference type="Pfam" id="PF21993">
    <property type="entry name" value="TetR_C_13_2"/>
    <property type="match status" value="1"/>
</dbReference>
<dbReference type="InterPro" id="IPR036271">
    <property type="entry name" value="Tet_transcr_reg_TetR-rel_C_sf"/>
</dbReference>
<dbReference type="PANTHER" id="PTHR47506:SF3">
    <property type="entry name" value="HTH-TYPE TRANSCRIPTIONAL REGULATOR LMRA"/>
    <property type="match status" value="1"/>
</dbReference>
<proteinExistence type="predicted"/>
<dbReference type="STRING" id="272562.CA_C3345"/>
<feature type="DNA-binding region" description="H-T-H motif" evidence="4">
    <location>
        <begin position="28"/>
        <end position="47"/>
    </location>
</feature>
<dbReference type="KEGG" id="cac:CA_C3345"/>
<dbReference type="HOGENOM" id="CLU_069356_28_1_9"/>
<dbReference type="AlphaFoldDB" id="Q97DX5"/>
<name>Q97DX5_CLOAB</name>
<dbReference type="GeneID" id="44999840"/>
<dbReference type="PIR" id="B97311">
    <property type="entry name" value="B97311"/>
</dbReference>
<dbReference type="Proteomes" id="UP000000814">
    <property type="component" value="Chromosome"/>
</dbReference>
<dbReference type="InterPro" id="IPR001647">
    <property type="entry name" value="HTH_TetR"/>
</dbReference>
<accession>Q97DX5</accession>
<dbReference type="eggNOG" id="COG1309">
    <property type="taxonomic scope" value="Bacteria"/>
</dbReference>
<evidence type="ECO:0000313" key="6">
    <source>
        <dbReference type="EMBL" id="AAK81277.1"/>
    </source>
</evidence>
<dbReference type="InterPro" id="IPR054156">
    <property type="entry name" value="YxaF_TetR_C"/>
</dbReference>
<feature type="domain" description="HTH tetR-type" evidence="5">
    <location>
        <begin position="5"/>
        <end position="65"/>
    </location>
</feature>
<dbReference type="Pfam" id="PF00440">
    <property type="entry name" value="TetR_N"/>
    <property type="match status" value="1"/>
</dbReference>
<protein>
    <submittedName>
        <fullName evidence="6">Transcriptional regulator, AcrR family</fullName>
    </submittedName>
</protein>
<dbReference type="RefSeq" id="WP_010966617.1">
    <property type="nucleotide sequence ID" value="NC_003030.1"/>
</dbReference>
<dbReference type="PATRIC" id="fig|272562.8.peg.3526"/>
<keyword evidence="2 4" id="KW-0238">DNA-binding</keyword>
<keyword evidence="7" id="KW-1185">Reference proteome</keyword>
<dbReference type="PRINTS" id="PR00455">
    <property type="entry name" value="HTHTETR"/>
</dbReference>
<gene>
    <name evidence="6" type="ordered locus">CA_C3345</name>
</gene>
<evidence type="ECO:0000259" key="5">
    <source>
        <dbReference type="PROSITE" id="PS50977"/>
    </source>
</evidence>
<keyword evidence="3" id="KW-0804">Transcription</keyword>
<dbReference type="EMBL" id="AE001437">
    <property type="protein sequence ID" value="AAK81277.1"/>
    <property type="molecule type" value="Genomic_DNA"/>
</dbReference>
<dbReference type="SUPFAM" id="SSF48498">
    <property type="entry name" value="Tetracyclin repressor-like, C-terminal domain"/>
    <property type="match status" value="1"/>
</dbReference>
<reference evidence="6 7" key="1">
    <citation type="journal article" date="2001" name="J. Bacteriol.">
        <title>Genome sequence and comparative analysis of the solvent-producing bacterium Clostridium acetobutylicum.</title>
        <authorList>
            <person name="Nolling J."/>
            <person name="Breton G."/>
            <person name="Omelchenko M.V."/>
            <person name="Makarova K.S."/>
            <person name="Zeng Q."/>
            <person name="Gibson R."/>
            <person name="Lee H.M."/>
            <person name="Dubois J."/>
            <person name="Qiu D."/>
            <person name="Hitti J."/>
            <person name="Wolf Y.I."/>
            <person name="Tatusov R.L."/>
            <person name="Sabathe F."/>
            <person name="Doucette-Stamm L."/>
            <person name="Soucaille P."/>
            <person name="Daly M.J."/>
            <person name="Bennett G.N."/>
            <person name="Koonin E.V."/>
            <person name="Smith D.R."/>
        </authorList>
    </citation>
    <scope>NUCLEOTIDE SEQUENCE [LARGE SCALE GENOMIC DNA]</scope>
    <source>
        <strain evidence="7">ATCC 824 / DSM 792 / JCM 1419 / LMG 5710 / VKM B-1787</strain>
    </source>
</reference>
<organism evidence="6 7">
    <name type="scientific">Clostridium acetobutylicum (strain ATCC 824 / DSM 792 / JCM 1419 / IAM 19013 / LMG 5710 / NBRC 13948 / NRRL B-527 / VKM B-1787 / 2291 / W)</name>
    <dbReference type="NCBI Taxonomy" id="272562"/>
    <lineage>
        <taxon>Bacteria</taxon>
        <taxon>Bacillati</taxon>
        <taxon>Bacillota</taxon>
        <taxon>Clostridia</taxon>
        <taxon>Eubacteriales</taxon>
        <taxon>Clostridiaceae</taxon>
        <taxon>Clostridium</taxon>
    </lineage>
</organism>
<evidence type="ECO:0000313" key="7">
    <source>
        <dbReference type="Proteomes" id="UP000000814"/>
    </source>
</evidence>
<evidence type="ECO:0000256" key="3">
    <source>
        <dbReference type="ARBA" id="ARBA00023163"/>
    </source>
</evidence>
<evidence type="ECO:0000256" key="2">
    <source>
        <dbReference type="ARBA" id="ARBA00023125"/>
    </source>
</evidence>